<gene>
    <name evidence="6" type="ORF">SAMN05444377_101263</name>
</gene>
<feature type="domain" description="NADP-dependent oxidoreductase" evidence="5">
    <location>
        <begin position="17"/>
        <end position="339"/>
    </location>
</feature>
<dbReference type="PRINTS" id="PR00069">
    <property type="entry name" value="ALDKETRDTASE"/>
</dbReference>
<reference evidence="6 7" key="1">
    <citation type="submission" date="2016-11" db="EMBL/GenBank/DDBJ databases">
        <authorList>
            <person name="Jaros S."/>
            <person name="Januszkiewicz K."/>
            <person name="Wedrychowicz H."/>
        </authorList>
    </citation>
    <scope>NUCLEOTIDE SEQUENCE [LARGE SCALE GENOMIC DNA]</scope>
    <source>
        <strain evidence="6 7">DSM 25660</strain>
    </source>
</reference>
<keyword evidence="7" id="KW-1185">Reference proteome</keyword>
<evidence type="ECO:0000313" key="7">
    <source>
        <dbReference type="Proteomes" id="UP000184147"/>
    </source>
</evidence>
<dbReference type="FunFam" id="3.20.20.100:FF:000005">
    <property type="entry name" value="NADP(H)-dependent aldo-keto reductase"/>
    <property type="match status" value="1"/>
</dbReference>
<dbReference type="InterPro" id="IPR020471">
    <property type="entry name" value="AKR"/>
</dbReference>
<keyword evidence="1" id="KW-0521">NADP</keyword>
<dbReference type="InterPro" id="IPR036812">
    <property type="entry name" value="NAD(P)_OxRdtase_dom_sf"/>
</dbReference>
<comment type="similarity">
    <text evidence="3">Belongs to the aldo/keto reductase family. Aldo/keto reductase 2 subfamily.</text>
</comment>
<evidence type="ECO:0000313" key="6">
    <source>
        <dbReference type="EMBL" id="SHE79327.1"/>
    </source>
</evidence>
<dbReference type="PANTHER" id="PTHR43364">
    <property type="entry name" value="NADH-SPECIFIC METHYLGLYOXAL REDUCTASE-RELATED"/>
    <property type="match status" value="1"/>
</dbReference>
<dbReference type="PANTHER" id="PTHR43364:SF4">
    <property type="entry name" value="NAD(P)-LINKED OXIDOREDUCTASE SUPERFAMILY PROTEIN"/>
    <property type="match status" value="1"/>
</dbReference>
<accession>A0A1M4WDR2</accession>
<evidence type="ECO:0000259" key="5">
    <source>
        <dbReference type="Pfam" id="PF00248"/>
    </source>
</evidence>
<dbReference type="STRING" id="1124188.SAMN05444377_101263"/>
<dbReference type="InterPro" id="IPR050523">
    <property type="entry name" value="AKR_Detox_Biosynth"/>
</dbReference>
<sequence>MMTYTHLPHTELEVSTVCLGTMTFGNQNTEAEAHSQLDCAIANGINFIDTAEMYPIGGNAQIFGSTERFIGTWIKKIGASEREKLVLATKIAGPNRGMEYIRQPLDFSKKSLHEAVDLSLKNLQTDYIDLYQLHWPERIMNMFGKRGLTEFDTQWHDSTLEVLQVFDGLIKDGKIKHIGVSNENPFGVVRFLQESERHGLPRIVTIQNPYSLLNRLYEVGLSELCYREGVGLLAYSPLAFGFLTGKYLNGYPDQSRMKLFPNFTRYTNENCFTATRLYKELAEKQGLTLTQMALAFTHQQQFVTSTIIGATSVRQLEENLAAFSVVLSKELCGEIEKIQERHPNPAP</sequence>
<dbReference type="Proteomes" id="UP000184147">
    <property type="component" value="Unassembled WGS sequence"/>
</dbReference>
<keyword evidence="2" id="KW-0560">Oxidoreductase</keyword>
<evidence type="ECO:0000256" key="1">
    <source>
        <dbReference type="ARBA" id="ARBA00022857"/>
    </source>
</evidence>
<proteinExistence type="inferred from homology"/>
<evidence type="ECO:0000256" key="4">
    <source>
        <dbReference type="ARBA" id="ARBA00070119"/>
    </source>
</evidence>
<dbReference type="Pfam" id="PF00248">
    <property type="entry name" value="Aldo_ket_red"/>
    <property type="match status" value="1"/>
</dbReference>
<dbReference type="AlphaFoldDB" id="A0A1M4WDR2"/>
<protein>
    <recommendedName>
        <fullName evidence="4">Protein tas</fullName>
    </recommendedName>
</protein>
<evidence type="ECO:0000256" key="3">
    <source>
        <dbReference type="ARBA" id="ARBA00038157"/>
    </source>
</evidence>
<dbReference type="InterPro" id="IPR023210">
    <property type="entry name" value="NADP_OxRdtase_dom"/>
</dbReference>
<dbReference type="CDD" id="cd19094">
    <property type="entry name" value="AKR_Tas-like"/>
    <property type="match status" value="1"/>
</dbReference>
<name>A0A1M4WDR2_9FLAO</name>
<dbReference type="SUPFAM" id="SSF51430">
    <property type="entry name" value="NAD(P)-linked oxidoreductase"/>
    <property type="match status" value="1"/>
</dbReference>
<evidence type="ECO:0000256" key="2">
    <source>
        <dbReference type="ARBA" id="ARBA00023002"/>
    </source>
</evidence>
<dbReference type="EMBL" id="FQVQ01000001">
    <property type="protein sequence ID" value="SHE79327.1"/>
    <property type="molecule type" value="Genomic_DNA"/>
</dbReference>
<organism evidence="6 7">
    <name type="scientific">Flavobacterium fontis</name>
    <dbReference type="NCBI Taxonomy" id="1124188"/>
    <lineage>
        <taxon>Bacteria</taxon>
        <taxon>Pseudomonadati</taxon>
        <taxon>Bacteroidota</taxon>
        <taxon>Flavobacteriia</taxon>
        <taxon>Flavobacteriales</taxon>
        <taxon>Flavobacteriaceae</taxon>
        <taxon>Flavobacterium</taxon>
    </lineage>
</organism>
<dbReference type="GO" id="GO:0016491">
    <property type="term" value="F:oxidoreductase activity"/>
    <property type="evidence" value="ECO:0007669"/>
    <property type="project" value="UniProtKB-KW"/>
</dbReference>
<dbReference type="Gene3D" id="3.20.20.100">
    <property type="entry name" value="NADP-dependent oxidoreductase domain"/>
    <property type="match status" value="1"/>
</dbReference>